<accession>A0A8S5SVQ1</accession>
<dbReference type="EMBL" id="BK032682">
    <property type="protein sequence ID" value="DAF54783.1"/>
    <property type="molecule type" value="Genomic_DNA"/>
</dbReference>
<name>A0A8S5SVQ1_9CAUD</name>
<sequence>MTSKHYKYFQPNERDAKDEFGDCAVRSICKAENLSWLDAYDMMYKLSREVQCPMNCKAGFEHILRSNGYEYTGISNKKGSKRPTVEHFTKMNNDGTYVLVVANHYVCCVNGFFYDTWDSGDCCLYGYWKK</sequence>
<evidence type="ECO:0000313" key="1">
    <source>
        <dbReference type="EMBL" id="DAF54783.1"/>
    </source>
</evidence>
<protein>
    <submittedName>
        <fullName evidence="1">Uncharacterized protein</fullName>
    </submittedName>
</protein>
<proteinExistence type="predicted"/>
<reference evidence="1" key="1">
    <citation type="journal article" date="2021" name="Proc. Natl. Acad. Sci. U.S.A.">
        <title>A Catalog of Tens of Thousands of Viruses from Human Metagenomes Reveals Hidden Associations with Chronic Diseases.</title>
        <authorList>
            <person name="Tisza M.J."/>
            <person name="Buck C.B."/>
        </authorList>
    </citation>
    <scope>NUCLEOTIDE SEQUENCE</scope>
    <source>
        <strain evidence="1">CtqPo10</strain>
    </source>
</reference>
<organism evidence="1">
    <name type="scientific">Siphoviridae sp. ctqPo10</name>
    <dbReference type="NCBI Taxonomy" id="2827948"/>
    <lineage>
        <taxon>Viruses</taxon>
        <taxon>Duplodnaviria</taxon>
        <taxon>Heunggongvirae</taxon>
        <taxon>Uroviricota</taxon>
        <taxon>Caudoviricetes</taxon>
    </lineage>
</organism>